<dbReference type="EC" id="2.3.2.27" evidence="2"/>
<evidence type="ECO:0000256" key="2">
    <source>
        <dbReference type="ARBA" id="ARBA00012483"/>
    </source>
</evidence>
<evidence type="ECO:0000256" key="7">
    <source>
        <dbReference type="ARBA" id="ARBA00022833"/>
    </source>
</evidence>
<dbReference type="GO" id="GO:0005737">
    <property type="term" value="C:cytoplasm"/>
    <property type="evidence" value="ECO:0007669"/>
    <property type="project" value="TreeGrafter"/>
</dbReference>
<keyword evidence="5 8" id="KW-0863">Zinc-finger</keyword>
<evidence type="ECO:0000313" key="11">
    <source>
        <dbReference type="EMBL" id="KAF8403928.1"/>
    </source>
</evidence>
<dbReference type="OMA" id="DPIVICA"/>
<name>A0A834ZEY7_TETSI</name>
<dbReference type="PANTHER" id="PTHR15710">
    <property type="entry name" value="E3 UBIQUITIN-PROTEIN LIGASE PRAJA"/>
    <property type="match status" value="1"/>
</dbReference>
<feature type="domain" description="RING-type" evidence="10">
    <location>
        <begin position="186"/>
        <end position="227"/>
    </location>
</feature>
<dbReference type="PANTHER" id="PTHR15710:SF187">
    <property type="entry name" value="RING-TYPE E3 UBIQUITIN TRANSFERASE"/>
    <property type="match status" value="1"/>
</dbReference>
<dbReference type="GO" id="GO:0016567">
    <property type="term" value="P:protein ubiquitination"/>
    <property type="evidence" value="ECO:0007669"/>
    <property type="project" value="TreeGrafter"/>
</dbReference>
<dbReference type="GO" id="GO:0061630">
    <property type="term" value="F:ubiquitin protein ligase activity"/>
    <property type="evidence" value="ECO:0007669"/>
    <property type="project" value="UniProtKB-EC"/>
</dbReference>
<keyword evidence="12" id="KW-1185">Reference proteome</keyword>
<organism evidence="11 12">
    <name type="scientific">Tetracentron sinense</name>
    <name type="common">Spur-leaf</name>
    <dbReference type="NCBI Taxonomy" id="13715"/>
    <lineage>
        <taxon>Eukaryota</taxon>
        <taxon>Viridiplantae</taxon>
        <taxon>Streptophyta</taxon>
        <taxon>Embryophyta</taxon>
        <taxon>Tracheophyta</taxon>
        <taxon>Spermatophyta</taxon>
        <taxon>Magnoliopsida</taxon>
        <taxon>Trochodendrales</taxon>
        <taxon>Trochodendraceae</taxon>
        <taxon>Tetracentron</taxon>
    </lineage>
</organism>
<dbReference type="GO" id="GO:0008270">
    <property type="term" value="F:zinc ion binding"/>
    <property type="evidence" value="ECO:0007669"/>
    <property type="project" value="UniProtKB-KW"/>
</dbReference>
<keyword evidence="4" id="KW-0479">Metal-binding</keyword>
<feature type="region of interest" description="Disordered" evidence="9">
    <location>
        <begin position="299"/>
        <end position="336"/>
    </location>
</feature>
<feature type="compositionally biased region" description="Pro residues" evidence="9">
    <location>
        <begin position="61"/>
        <end position="80"/>
    </location>
</feature>
<reference evidence="11 12" key="1">
    <citation type="submission" date="2020-04" db="EMBL/GenBank/DDBJ databases">
        <title>Plant Genome Project.</title>
        <authorList>
            <person name="Zhang R.-G."/>
        </authorList>
    </citation>
    <scope>NUCLEOTIDE SEQUENCE [LARGE SCALE GENOMIC DNA]</scope>
    <source>
        <strain evidence="11">YNK0</strain>
        <tissue evidence="11">Leaf</tissue>
    </source>
</reference>
<feature type="region of interest" description="Disordered" evidence="9">
    <location>
        <begin position="134"/>
        <end position="165"/>
    </location>
</feature>
<feature type="compositionally biased region" description="Polar residues" evidence="9">
    <location>
        <begin position="299"/>
        <end position="315"/>
    </location>
</feature>
<accession>A0A834ZEY7</accession>
<keyword evidence="6" id="KW-0833">Ubl conjugation pathway</keyword>
<evidence type="ECO:0000256" key="9">
    <source>
        <dbReference type="SAM" id="MobiDB-lite"/>
    </source>
</evidence>
<feature type="compositionally biased region" description="Acidic residues" evidence="9">
    <location>
        <begin position="135"/>
        <end position="144"/>
    </location>
</feature>
<protein>
    <recommendedName>
        <fullName evidence="2">RING-type E3 ubiquitin transferase</fullName>
        <ecNumber evidence="2">2.3.2.27</ecNumber>
    </recommendedName>
</protein>
<comment type="catalytic activity">
    <reaction evidence="1">
        <text>S-ubiquitinyl-[E2 ubiquitin-conjugating enzyme]-L-cysteine + [acceptor protein]-L-lysine = [E2 ubiquitin-conjugating enzyme]-L-cysteine + N(6)-ubiquitinyl-[acceptor protein]-L-lysine.</text>
        <dbReference type="EC" id="2.3.2.27"/>
    </reaction>
</comment>
<evidence type="ECO:0000256" key="4">
    <source>
        <dbReference type="ARBA" id="ARBA00022723"/>
    </source>
</evidence>
<dbReference type="EMBL" id="JABCRI010000007">
    <property type="protein sequence ID" value="KAF8403928.1"/>
    <property type="molecule type" value="Genomic_DNA"/>
</dbReference>
<dbReference type="InterPro" id="IPR001841">
    <property type="entry name" value="Znf_RING"/>
</dbReference>
<evidence type="ECO:0000256" key="5">
    <source>
        <dbReference type="ARBA" id="ARBA00022771"/>
    </source>
</evidence>
<gene>
    <name evidence="11" type="ORF">HHK36_012034</name>
</gene>
<evidence type="ECO:0000313" key="12">
    <source>
        <dbReference type="Proteomes" id="UP000655225"/>
    </source>
</evidence>
<evidence type="ECO:0000256" key="8">
    <source>
        <dbReference type="PROSITE-ProRule" id="PRU00175"/>
    </source>
</evidence>
<dbReference type="InterPro" id="IPR039525">
    <property type="entry name" value="RNF126-like_zinc-ribbon"/>
</dbReference>
<dbReference type="FunFam" id="3.30.40.10:FF:000022">
    <property type="entry name" value="E3 ubiquitin-protein ligase RING1-like"/>
    <property type="match status" value="1"/>
</dbReference>
<dbReference type="Gene3D" id="3.30.40.10">
    <property type="entry name" value="Zinc/RING finger domain, C3HC4 (zinc finger)"/>
    <property type="match status" value="1"/>
</dbReference>
<dbReference type="Pfam" id="PF13639">
    <property type="entry name" value="zf-RING_2"/>
    <property type="match status" value="1"/>
</dbReference>
<dbReference type="InterPro" id="IPR013083">
    <property type="entry name" value="Znf_RING/FYVE/PHD"/>
</dbReference>
<comment type="caution">
    <text evidence="11">The sequence shown here is derived from an EMBL/GenBank/DDBJ whole genome shotgun (WGS) entry which is preliminary data.</text>
</comment>
<keyword evidence="7" id="KW-0862">Zinc</keyword>
<dbReference type="SUPFAM" id="SSF57850">
    <property type="entry name" value="RING/U-box"/>
    <property type="match status" value="1"/>
</dbReference>
<keyword evidence="3" id="KW-0808">Transferase</keyword>
<sequence>MSSTDATTNSGSGNGNGNGNGRQTYWCHECDMSISLISSSPPLLCPHCHSDFLEEMESPLSPNPNPNPNPNSPTLPPPPLSAYLDPFPVLSPPLTLTLTPTPTDADDHLAAAASSGDYLLDGSYLDRLIQRLVDPEDDDDDGDGDGDHSPTRFLPHGSTPASKSSIKSIPTIKITSSFLASDTILCAVCKDQFLVDVEAKQLPCKHLYHFDCILPWLSHHNSCPVCRFCLPTDDSIDRRPSRSRSRRARVALRFGNLMDDEDLFGMGTTLRHIARRHRLVFPVRSTSLDSFSPTQMAQAETSSAAPANSGETVSSWPLEGGTRVLPRGDEDGDTVMSEIRGSLYD</sequence>
<dbReference type="OrthoDB" id="8062037at2759"/>
<proteinExistence type="predicted"/>
<evidence type="ECO:0000256" key="1">
    <source>
        <dbReference type="ARBA" id="ARBA00000900"/>
    </source>
</evidence>
<evidence type="ECO:0000259" key="10">
    <source>
        <dbReference type="PROSITE" id="PS50089"/>
    </source>
</evidence>
<dbReference type="PROSITE" id="PS50089">
    <property type="entry name" value="ZF_RING_2"/>
    <property type="match status" value="1"/>
</dbReference>
<dbReference type="SMART" id="SM00184">
    <property type="entry name" value="RING"/>
    <property type="match status" value="1"/>
</dbReference>
<evidence type="ECO:0000256" key="3">
    <source>
        <dbReference type="ARBA" id="ARBA00022679"/>
    </source>
</evidence>
<feature type="region of interest" description="Disordered" evidence="9">
    <location>
        <begin position="56"/>
        <end position="86"/>
    </location>
</feature>
<dbReference type="AlphaFoldDB" id="A0A834ZEY7"/>
<dbReference type="Pfam" id="PF14369">
    <property type="entry name" value="Zn_ribbon_19"/>
    <property type="match status" value="1"/>
</dbReference>
<evidence type="ECO:0000256" key="6">
    <source>
        <dbReference type="ARBA" id="ARBA00022786"/>
    </source>
</evidence>
<dbReference type="Proteomes" id="UP000655225">
    <property type="component" value="Unassembled WGS sequence"/>
</dbReference>